<dbReference type="GO" id="GO:0000976">
    <property type="term" value="F:transcription cis-regulatory region binding"/>
    <property type="evidence" value="ECO:0007669"/>
    <property type="project" value="TreeGrafter"/>
</dbReference>
<gene>
    <name evidence="7" type="ORF">Ga0074812_11640</name>
</gene>
<dbReference type="AlphaFoldDB" id="A0A0S4QU77"/>
<accession>A0A0S4QU77</accession>
<dbReference type="SUPFAM" id="SSF48498">
    <property type="entry name" value="Tetracyclin repressor-like, C-terminal domain"/>
    <property type="match status" value="1"/>
</dbReference>
<evidence type="ECO:0000256" key="2">
    <source>
        <dbReference type="ARBA" id="ARBA00023125"/>
    </source>
</evidence>
<reference evidence="8" key="1">
    <citation type="submission" date="2015-11" db="EMBL/GenBank/DDBJ databases">
        <authorList>
            <person name="Varghese N."/>
        </authorList>
    </citation>
    <scope>NUCLEOTIDE SEQUENCE [LARGE SCALE GENOMIC DNA]</scope>
    <source>
        <strain evidence="8">DSM 45899</strain>
    </source>
</reference>
<keyword evidence="2 4" id="KW-0238">DNA-binding</keyword>
<evidence type="ECO:0000256" key="1">
    <source>
        <dbReference type="ARBA" id="ARBA00023015"/>
    </source>
</evidence>
<dbReference type="SUPFAM" id="SSF46689">
    <property type="entry name" value="Homeodomain-like"/>
    <property type="match status" value="1"/>
</dbReference>
<evidence type="ECO:0000256" key="5">
    <source>
        <dbReference type="SAM" id="MobiDB-lite"/>
    </source>
</evidence>
<dbReference type="RefSeq" id="WP_207550388.1">
    <property type="nucleotide sequence ID" value="NZ_FAOZ01000016.1"/>
</dbReference>
<organism evidence="7 8">
    <name type="scientific">Parafrankia irregularis</name>
    <dbReference type="NCBI Taxonomy" id="795642"/>
    <lineage>
        <taxon>Bacteria</taxon>
        <taxon>Bacillati</taxon>
        <taxon>Actinomycetota</taxon>
        <taxon>Actinomycetes</taxon>
        <taxon>Frankiales</taxon>
        <taxon>Frankiaceae</taxon>
        <taxon>Parafrankia</taxon>
    </lineage>
</organism>
<dbReference type="InterPro" id="IPR049445">
    <property type="entry name" value="TetR_SbtR-like_C"/>
</dbReference>
<dbReference type="Proteomes" id="UP000198802">
    <property type="component" value="Unassembled WGS sequence"/>
</dbReference>
<feature type="domain" description="HTH tetR-type" evidence="6">
    <location>
        <begin position="15"/>
        <end position="74"/>
    </location>
</feature>
<dbReference type="InterPro" id="IPR036271">
    <property type="entry name" value="Tet_transcr_reg_TetR-rel_C_sf"/>
</dbReference>
<dbReference type="PROSITE" id="PS50977">
    <property type="entry name" value="HTH_TETR_2"/>
    <property type="match status" value="1"/>
</dbReference>
<dbReference type="Gene3D" id="1.10.357.10">
    <property type="entry name" value="Tetracycline Repressor, domain 2"/>
    <property type="match status" value="1"/>
</dbReference>
<keyword evidence="3" id="KW-0804">Transcription</keyword>
<keyword evidence="8" id="KW-1185">Reference proteome</keyword>
<feature type="region of interest" description="Disordered" evidence="5">
    <location>
        <begin position="194"/>
        <end position="248"/>
    </location>
</feature>
<dbReference type="PANTHER" id="PTHR30055">
    <property type="entry name" value="HTH-TYPE TRANSCRIPTIONAL REGULATOR RUTR"/>
    <property type="match status" value="1"/>
</dbReference>
<proteinExistence type="predicted"/>
<dbReference type="InterPro" id="IPR009057">
    <property type="entry name" value="Homeodomain-like_sf"/>
</dbReference>
<dbReference type="Pfam" id="PF21597">
    <property type="entry name" value="TetR_C_43"/>
    <property type="match status" value="1"/>
</dbReference>
<dbReference type="InterPro" id="IPR050109">
    <property type="entry name" value="HTH-type_TetR-like_transc_reg"/>
</dbReference>
<dbReference type="InterPro" id="IPR001647">
    <property type="entry name" value="HTH_TetR"/>
</dbReference>
<evidence type="ECO:0000313" key="7">
    <source>
        <dbReference type="EMBL" id="CUU58010.1"/>
    </source>
</evidence>
<keyword evidence="1" id="KW-0805">Transcription regulation</keyword>
<dbReference type="EMBL" id="FAOZ01000016">
    <property type="protein sequence ID" value="CUU58010.1"/>
    <property type="molecule type" value="Genomic_DNA"/>
</dbReference>
<dbReference type="PRINTS" id="PR00455">
    <property type="entry name" value="HTHTETR"/>
</dbReference>
<evidence type="ECO:0000256" key="3">
    <source>
        <dbReference type="ARBA" id="ARBA00023163"/>
    </source>
</evidence>
<protein>
    <submittedName>
        <fullName evidence="7">DNA-binding transcriptional regulator, AcrR family</fullName>
    </submittedName>
</protein>
<name>A0A0S4QU77_9ACTN</name>
<evidence type="ECO:0000259" key="6">
    <source>
        <dbReference type="PROSITE" id="PS50977"/>
    </source>
</evidence>
<dbReference type="GO" id="GO:0003700">
    <property type="term" value="F:DNA-binding transcription factor activity"/>
    <property type="evidence" value="ECO:0007669"/>
    <property type="project" value="TreeGrafter"/>
</dbReference>
<dbReference type="PANTHER" id="PTHR30055:SF234">
    <property type="entry name" value="HTH-TYPE TRANSCRIPTIONAL REGULATOR BETI"/>
    <property type="match status" value="1"/>
</dbReference>
<evidence type="ECO:0000256" key="4">
    <source>
        <dbReference type="PROSITE-ProRule" id="PRU00335"/>
    </source>
</evidence>
<evidence type="ECO:0000313" key="8">
    <source>
        <dbReference type="Proteomes" id="UP000198802"/>
    </source>
</evidence>
<sequence length="248" mass="27364">MTPTEDEPGLRRDARRNREQLITAARELFAERGVDVPLEEIARRARVSIGTLYNRFPTRGHLVDAVFADRVAASVRIAEAALDMDDPWQALVLLLEQTCELQAADLGYNDVVSRALPLRGAAEQARARGYELMRQVIVRAQEAAVLRADITLEDMAFVLWGHARTVEATAAVAPRAWRRHLAIMLDGLRAEAAHPLPEPPLRPDQARQALSGQCAAEHDEPRAPGDGGPLSRPPGRQGRAHYDAEQQS</sequence>
<dbReference type="Pfam" id="PF00440">
    <property type="entry name" value="TetR_N"/>
    <property type="match status" value="1"/>
</dbReference>
<feature type="DNA-binding region" description="H-T-H motif" evidence="4">
    <location>
        <begin position="37"/>
        <end position="56"/>
    </location>
</feature>